<sequence>MRRNTNAGLDRRQFISGVAAGAGAFASTGVAVAGCKDHDTPDLDEVAAGESDKTYYCLQKRWFFEKKFVEITPLKGSIPVEELYGWDRTHYSSVGTKPLQREDTCTLFLYEGPEGDVSLVIVHEKWTGDNDGGAASFTFLGLPEDGSWVVQDDEYDAPSNFDQWETEGLLQTVHWTWKGGRNDGGAYGPLDDDLYFRIDPSFNEDAELYGDEYEGSVEKWQVLSGRLDDPERHTLWMDEGANFFKDVFSHRDHEDYWEQKREAWDEDGKKDDGKHDEDEQTGDEEGTDDDEKSDDGGEEDHGNDHEDDDEGGWWDDDEEDDDEDTDADDGGWWEDDEDDDDDDWWD</sequence>
<dbReference type="Proteomes" id="UP000198775">
    <property type="component" value="Unassembled WGS sequence"/>
</dbReference>
<dbReference type="OrthoDB" id="103676at2157"/>
<dbReference type="InterPro" id="IPR006311">
    <property type="entry name" value="TAT_signal"/>
</dbReference>
<feature type="region of interest" description="Disordered" evidence="1">
    <location>
        <begin position="262"/>
        <end position="346"/>
    </location>
</feature>
<organism evidence="2 3">
    <name type="scientific">Halorientalis persicus</name>
    <dbReference type="NCBI Taxonomy" id="1367881"/>
    <lineage>
        <taxon>Archaea</taxon>
        <taxon>Methanobacteriati</taxon>
        <taxon>Methanobacteriota</taxon>
        <taxon>Stenosarchaea group</taxon>
        <taxon>Halobacteria</taxon>
        <taxon>Halobacteriales</taxon>
        <taxon>Haloarculaceae</taxon>
        <taxon>Halorientalis</taxon>
    </lineage>
</organism>
<gene>
    <name evidence="2" type="ORF">SAMN05216388_10057</name>
</gene>
<feature type="compositionally biased region" description="Acidic residues" evidence="1">
    <location>
        <begin position="278"/>
        <end position="298"/>
    </location>
</feature>
<proteinExistence type="predicted"/>
<feature type="compositionally biased region" description="Acidic residues" evidence="1">
    <location>
        <begin position="305"/>
        <end position="346"/>
    </location>
</feature>
<evidence type="ECO:0000313" key="2">
    <source>
        <dbReference type="EMBL" id="SEN77074.1"/>
    </source>
</evidence>
<feature type="compositionally biased region" description="Basic and acidic residues" evidence="1">
    <location>
        <begin position="262"/>
        <end position="277"/>
    </location>
</feature>
<dbReference type="AlphaFoldDB" id="A0A1H8J8H3"/>
<dbReference type="PROSITE" id="PS51257">
    <property type="entry name" value="PROKAR_LIPOPROTEIN"/>
    <property type="match status" value="1"/>
</dbReference>
<accession>A0A1H8J8H3</accession>
<dbReference type="EMBL" id="FOCX01000005">
    <property type="protein sequence ID" value="SEN77074.1"/>
    <property type="molecule type" value="Genomic_DNA"/>
</dbReference>
<evidence type="ECO:0000313" key="3">
    <source>
        <dbReference type="Proteomes" id="UP000198775"/>
    </source>
</evidence>
<name>A0A1H8J8H3_9EURY</name>
<reference evidence="3" key="1">
    <citation type="submission" date="2016-10" db="EMBL/GenBank/DDBJ databases">
        <authorList>
            <person name="Varghese N."/>
            <person name="Submissions S."/>
        </authorList>
    </citation>
    <scope>NUCLEOTIDE SEQUENCE [LARGE SCALE GENOMIC DNA]</scope>
    <source>
        <strain evidence="3">IBRC-M 10043</strain>
    </source>
</reference>
<evidence type="ECO:0000256" key="1">
    <source>
        <dbReference type="SAM" id="MobiDB-lite"/>
    </source>
</evidence>
<dbReference type="PROSITE" id="PS51318">
    <property type="entry name" value="TAT"/>
    <property type="match status" value="1"/>
</dbReference>
<keyword evidence="3" id="KW-1185">Reference proteome</keyword>
<protein>
    <submittedName>
        <fullName evidence="2">Uncharacterized protein</fullName>
    </submittedName>
</protein>
<dbReference type="RefSeq" id="WP_092658767.1">
    <property type="nucleotide sequence ID" value="NZ_FOCX01000005.1"/>
</dbReference>